<dbReference type="Pfam" id="PF14580">
    <property type="entry name" value="LRR_9"/>
    <property type="match status" value="1"/>
</dbReference>
<protein>
    <submittedName>
        <fullName evidence="5">Uncharacterized protein</fullName>
    </submittedName>
</protein>
<feature type="signal peptide" evidence="4">
    <location>
        <begin position="1"/>
        <end position="22"/>
    </location>
</feature>
<evidence type="ECO:0000256" key="3">
    <source>
        <dbReference type="ARBA" id="ARBA00022737"/>
    </source>
</evidence>
<keyword evidence="1" id="KW-0433">Leucine-rich repeat</keyword>
<dbReference type="InterPro" id="IPR050328">
    <property type="entry name" value="Dev_Immune_Receptor"/>
</dbReference>
<evidence type="ECO:0000313" key="6">
    <source>
        <dbReference type="Proteomes" id="UP001159042"/>
    </source>
</evidence>
<name>A0AAV8VG37_9CUCU</name>
<dbReference type="InterPro" id="IPR003591">
    <property type="entry name" value="Leu-rich_rpt_typical-subtyp"/>
</dbReference>
<keyword evidence="2 4" id="KW-0732">Signal</keyword>
<dbReference type="PANTHER" id="PTHR24373">
    <property type="entry name" value="SLIT RELATED LEUCINE-RICH REPEAT NEURONAL PROTEIN"/>
    <property type="match status" value="1"/>
</dbReference>
<dbReference type="InterPro" id="IPR001611">
    <property type="entry name" value="Leu-rich_rpt"/>
</dbReference>
<comment type="caution">
    <text evidence="5">The sequence shown here is derived from an EMBL/GenBank/DDBJ whole genome shotgun (WGS) entry which is preliminary data.</text>
</comment>
<gene>
    <name evidence="5" type="ORF">NQ315_014487</name>
</gene>
<evidence type="ECO:0000256" key="2">
    <source>
        <dbReference type="ARBA" id="ARBA00022729"/>
    </source>
</evidence>
<sequence length="211" mass="24878">MMRLYSKMRWLIFMALLGVLEALHCNKEFNYYDNYGNGFDITCQGLTREHIHLLANITITNEISLTIENATLTNISSAIFQNVHDLRFLRLENSTITFSKMKPIFDVLRLNRLKELILNNNKLEEFEPGSFQNVPNLSYLEVTRNRIHDMKTLPLCELQNLKGLNLSRNLITDLNQTHFYCRESDKTVDFNLNDDNYILDYIRHFLQTFDS</sequence>
<keyword evidence="3" id="KW-0677">Repeat</keyword>
<reference evidence="5 6" key="1">
    <citation type="journal article" date="2023" name="Insect Mol. Biol.">
        <title>Genome sequencing provides insights into the evolution of gene families encoding plant cell wall-degrading enzymes in longhorned beetles.</title>
        <authorList>
            <person name="Shin N.R."/>
            <person name="Okamura Y."/>
            <person name="Kirsch R."/>
            <person name="Pauchet Y."/>
        </authorList>
    </citation>
    <scope>NUCLEOTIDE SEQUENCE [LARGE SCALE GENOMIC DNA]</scope>
    <source>
        <strain evidence="5">EAD_L_NR</strain>
    </source>
</reference>
<evidence type="ECO:0000313" key="5">
    <source>
        <dbReference type="EMBL" id="KAJ8912876.1"/>
    </source>
</evidence>
<dbReference type="SMART" id="SM00369">
    <property type="entry name" value="LRR_TYP"/>
    <property type="match status" value="2"/>
</dbReference>
<dbReference type="Proteomes" id="UP001159042">
    <property type="component" value="Unassembled WGS sequence"/>
</dbReference>
<dbReference type="Gene3D" id="3.80.10.10">
    <property type="entry name" value="Ribonuclease Inhibitor"/>
    <property type="match status" value="1"/>
</dbReference>
<evidence type="ECO:0000256" key="4">
    <source>
        <dbReference type="SAM" id="SignalP"/>
    </source>
</evidence>
<feature type="chain" id="PRO_5043698358" evidence="4">
    <location>
        <begin position="23"/>
        <end position="211"/>
    </location>
</feature>
<proteinExistence type="predicted"/>
<evidence type="ECO:0000256" key="1">
    <source>
        <dbReference type="ARBA" id="ARBA00022614"/>
    </source>
</evidence>
<dbReference type="AlphaFoldDB" id="A0AAV8VG37"/>
<dbReference type="SUPFAM" id="SSF52058">
    <property type="entry name" value="L domain-like"/>
    <property type="match status" value="1"/>
</dbReference>
<dbReference type="PANTHER" id="PTHR24373:SF275">
    <property type="entry name" value="TIR DOMAIN-CONTAINING PROTEIN"/>
    <property type="match status" value="1"/>
</dbReference>
<keyword evidence="6" id="KW-1185">Reference proteome</keyword>
<organism evidence="5 6">
    <name type="scientific">Exocentrus adspersus</name>
    <dbReference type="NCBI Taxonomy" id="1586481"/>
    <lineage>
        <taxon>Eukaryota</taxon>
        <taxon>Metazoa</taxon>
        <taxon>Ecdysozoa</taxon>
        <taxon>Arthropoda</taxon>
        <taxon>Hexapoda</taxon>
        <taxon>Insecta</taxon>
        <taxon>Pterygota</taxon>
        <taxon>Neoptera</taxon>
        <taxon>Endopterygota</taxon>
        <taxon>Coleoptera</taxon>
        <taxon>Polyphaga</taxon>
        <taxon>Cucujiformia</taxon>
        <taxon>Chrysomeloidea</taxon>
        <taxon>Cerambycidae</taxon>
        <taxon>Lamiinae</taxon>
        <taxon>Acanthocinini</taxon>
        <taxon>Exocentrus</taxon>
    </lineage>
</organism>
<accession>A0AAV8VG37</accession>
<dbReference type="PROSITE" id="PS51450">
    <property type="entry name" value="LRR"/>
    <property type="match status" value="2"/>
</dbReference>
<dbReference type="InterPro" id="IPR032675">
    <property type="entry name" value="LRR_dom_sf"/>
</dbReference>
<dbReference type="EMBL" id="JANEYG010000109">
    <property type="protein sequence ID" value="KAJ8912876.1"/>
    <property type="molecule type" value="Genomic_DNA"/>
</dbReference>